<sequence length="154" mass="16773">MIFKKLLVCCISMVSAFITPKKSVITYSSRLFAEDKEIEESEPQVAEDESATNSFDIATLSSRQKVANQKVPAREFLSESWKEELDDDDSNQEGGGVTAALASAVLAIIFIALAQIPQGNDVSSFSYDRSNKPMSPSEIASIYKSVTTTSSESE</sequence>
<reference evidence="3" key="1">
    <citation type="submission" date="2021-01" db="EMBL/GenBank/DDBJ databases">
        <authorList>
            <person name="Corre E."/>
            <person name="Pelletier E."/>
            <person name="Niang G."/>
            <person name="Scheremetjew M."/>
            <person name="Finn R."/>
            <person name="Kale V."/>
            <person name="Holt S."/>
            <person name="Cochrane G."/>
            <person name="Meng A."/>
            <person name="Brown T."/>
            <person name="Cohen L."/>
        </authorList>
    </citation>
    <scope>NUCLEOTIDE SEQUENCE</scope>
    <source>
        <strain evidence="3">CCMP1510</strain>
    </source>
</reference>
<accession>A0A7S3JVV9</accession>
<proteinExistence type="predicted"/>
<gene>
    <name evidence="3" type="ORF">ALAG00032_LOCUS7411</name>
</gene>
<protein>
    <recommendedName>
        <fullName evidence="4">PS II complex 12 kDa extrinsic protein</fullName>
    </recommendedName>
</protein>
<feature type="chain" id="PRO_5030936046" description="PS II complex 12 kDa extrinsic protein" evidence="2">
    <location>
        <begin position="17"/>
        <end position="154"/>
    </location>
</feature>
<organism evidence="3">
    <name type="scientific">Aureoumbra lagunensis</name>
    <dbReference type="NCBI Taxonomy" id="44058"/>
    <lineage>
        <taxon>Eukaryota</taxon>
        <taxon>Sar</taxon>
        <taxon>Stramenopiles</taxon>
        <taxon>Ochrophyta</taxon>
        <taxon>Pelagophyceae</taxon>
        <taxon>Pelagomonadales</taxon>
        <taxon>Aureoumbra</taxon>
    </lineage>
</organism>
<feature type="compositionally biased region" description="Polar residues" evidence="1">
    <location>
        <begin position="144"/>
        <end position="154"/>
    </location>
</feature>
<dbReference type="AlphaFoldDB" id="A0A7S3JVV9"/>
<feature type="compositionally biased region" description="Polar residues" evidence="1">
    <location>
        <begin position="125"/>
        <end position="134"/>
    </location>
</feature>
<feature type="signal peptide" evidence="2">
    <location>
        <begin position="1"/>
        <end position="16"/>
    </location>
</feature>
<name>A0A7S3JVV9_9STRA</name>
<evidence type="ECO:0008006" key="4">
    <source>
        <dbReference type="Google" id="ProtNLM"/>
    </source>
</evidence>
<keyword evidence="2" id="KW-0732">Signal</keyword>
<dbReference type="EMBL" id="HBIJ01010813">
    <property type="protein sequence ID" value="CAE0366663.1"/>
    <property type="molecule type" value="Transcribed_RNA"/>
</dbReference>
<feature type="region of interest" description="Disordered" evidence="1">
    <location>
        <begin position="125"/>
        <end position="154"/>
    </location>
</feature>
<evidence type="ECO:0000256" key="1">
    <source>
        <dbReference type="SAM" id="MobiDB-lite"/>
    </source>
</evidence>
<evidence type="ECO:0000256" key="2">
    <source>
        <dbReference type="SAM" id="SignalP"/>
    </source>
</evidence>
<evidence type="ECO:0000313" key="3">
    <source>
        <dbReference type="EMBL" id="CAE0366663.1"/>
    </source>
</evidence>